<dbReference type="AlphaFoldDB" id="A0A3B0W8E8"/>
<reference evidence="1" key="1">
    <citation type="submission" date="2018-06" db="EMBL/GenBank/DDBJ databases">
        <authorList>
            <person name="Zhirakovskaya E."/>
        </authorList>
    </citation>
    <scope>NUCLEOTIDE SEQUENCE</scope>
</reference>
<gene>
    <name evidence="1" type="ORF">MNBD_GAMMA04-1545</name>
</gene>
<name>A0A3B0W8E8_9ZZZZ</name>
<dbReference type="EMBL" id="UOFB01000283">
    <property type="protein sequence ID" value="VAW48700.1"/>
    <property type="molecule type" value="Genomic_DNA"/>
</dbReference>
<evidence type="ECO:0000313" key="1">
    <source>
        <dbReference type="EMBL" id="VAW48700.1"/>
    </source>
</evidence>
<protein>
    <submittedName>
        <fullName evidence="1">Uncharacterized protein</fullName>
    </submittedName>
</protein>
<sequence>MNNVPITHASSDCILKLIFDQQLYDEVTDVLLSFPERSLEFLSVDVQAHMQPLENITE</sequence>
<proteinExistence type="predicted"/>
<accession>A0A3B0W8E8</accession>
<organism evidence="1">
    <name type="scientific">hydrothermal vent metagenome</name>
    <dbReference type="NCBI Taxonomy" id="652676"/>
    <lineage>
        <taxon>unclassified sequences</taxon>
        <taxon>metagenomes</taxon>
        <taxon>ecological metagenomes</taxon>
    </lineage>
</organism>
<feature type="non-terminal residue" evidence="1">
    <location>
        <position position="58"/>
    </location>
</feature>